<name>A0A1Z4BRM0_9FLAO</name>
<protein>
    <submittedName>
        <fullName evidence="2">Uncharacterized protein</fullName>
    </submittedName>
</protein>
<evidence type="ECO:0000313" key="3">
    <source>
        <dbReference type="Proteomes" id="UP000197007"/>
    </source>
</evidence>
<sequence length="293" mass="32032">MKRSIILVALLVLNLSFAVAQAKNSRKEYTAVDNHTYKKGETLVFGVPARGTQYENIFINDIITTGDYISMFTGGTIEEKSSDNATKEQLSALGNKATIKHFANGIDNNKLVVLKLDDKKEIRAFFDKALQNGEIKSQAQDFQTTADKIFANATSGQGDGNGKVKSFSPNIDVKILSVVGDKKAQTVTVNLLISHKLVHQKVCLDNSRINAFDYEGNEYYSKAVAVGNAKSGDFSCNTIPTEVPVKSYIVFKQILPSVKGLKFAAARVGFGPADSWSSEFASLELSDLVIDWK</sequence>
<accession>A0A1Z4BRM0</accession>
<gene>
    <name evidence="2" type="ORF">CBG49_12970</name>
</gene>
<keyword evidence="1" id="KW-0732">Signal</keyword>
<dbReference type="KEGG" id="capn:CBG49_12970"/>
<feature type="chain" id="PRO_5012531945" evidence="1">
    <location>
        <begin position="23"/>
        <end position="293"/>
    </location>
</feature>
<dbReference type="EMBL" id="CP022022">
    <property type="protein sequence ID" value="ASF43920.1"/>
    <property type="molecule type" value="Genomic_DNA"/>
</dbReference>
<feature type="signal peptide" evidence="1">
    <location>
        <begin position="1"/>
        <end position="22"/>
    </location>
</feature>
<evidence type="ECO:0000256" key="1">
    <source>
        <dbReference type="SAM" id="SignalP"/>
    </source>
</evidence>
<dbReference type="AlphaFoldDB" id="A0A1Z4BRM0"/>
<organism evidence="2 3">
    <name type="scientific">Capnocytophaga endodontalis</name>
    <dbReference type="NCBI Taxonomy" id="2708117"/>
    <lineage>
        <taxon>Bacteria</taxon>
        <taxon>Pseudomonadati</taxon>
        <taxon>Bacteroidota</taxon>
        <taxon>Flavobacteriia</taxon>
        <taxon>Flavobacteriales</taxon>
        <taxon>Flavobacteriaceae</taxon>
        <taxon>Capnocytophaga</taxon>
    </lineage>
</organism>
<dbReference type="Proteomes" id="UP000197007">
    <property type="component" value="Chromosome"/>
</dbReference>
<keyword evidence="3" id="KW-1185">Reference proteome</keyword>
<dbReference type="RefSeq" id="WP_088594798.1">
    <property type="nucleotide sequence ID" value="NZ_CP022022.1"/>
</dbReference>
<reference evidence="3" key="1">
    <citation type="submission" date="2017-06" db="EMBL/GenBank/DDBJ databases">
        <title>Complete genome sequence of Capnocytophaga sp. KCOM 1579 (=ChDC OS43) isolated from a human refractory periapical abscess lesion.</title>
        <authorList>
            <person name="Kook J.-K."/>
            <person name="Park S.-N."/>
            <person name="Lim Y.K."/>
            <person name="Roh H."/>
        </authorList>
    </citation>
    <scope>NUCLEOTIDE SEQUENCE [LARGE SCALE GENOMIC DNA]</scope>
    <source>
        <strain evidence="3">ChDC OS43</strain>
    </source>
</reference>
<proteinExistence type="predicted"/>
<evidence type="ECO:0000313" key="2">
    <source>
        <dbReference type="EMBL" id="ASF43920.1"/>
    </source>
</evidence>